<dbReference type="Gene3D" id="3.30.950.10">
    <property type="entry name" value="Methyltransferase, Cobalt-precorrin-4 Transmethylase, Domain 2"/>
    <property type="match status" value="1"/>
</dbReference>
<reference evidence="8 9" key="1">
    <citation type="submission" date="2021-05" db="EMBL/GenBank/DDBJ databases">
        <title>Fusibacter ferrireducens sp. nov., an anaerobic, sulfur- and Fe-reducing bacterium isolated from the mangrove sediment.</title>
        <authorList>
            <person name="Qiu D."/>
        </authorList>
    </citation>
    <scope>NUCLEOTIDE SEQUENCE [LARGE SCALE GENOMIC DNA]</scope>
    <source>
        <strain evidence="8 9">DSM 12116</strain>
    </source>
</reference>
<evidence type="ECO:0000259" key="7">
    <source>
        <dbReference type="Pfam" id="PF00590"/>
    </source>
</evidence>
<keyword evidence="2 6" id="KW-0698">rRNA processing</keyword>
<dbReference type="Gene3D" id="3.40.1010.10">
    <property type="entry name" value="Cobalt-precorrin-4 Transmethylase, Domain 1"/>
    <property type="match status" value="1"/>
</dbReference>
<dbReference type="InterPro" id="IPR035996">
    <property type="entry name" value="4pyrrol_Methylase_sf"/>
</dbReference>
<keyword evidence="3 6" id="KW-0489">Methyltransferase</keyword>
<evidence type="ECO:0000256" key="4">
    <source>
        <dbReference type="ARBA" id="ARBA00022679"/>
    </source>
</evidence>
<evidence type="ECO:0000256" key="3">
    <source>
        <dbReference type="ARBA" id="ARBA00022603"/>
    </source>
</evidence>
<dbReference type="Pfam" id="PF00590">
    <property type="entry name" value="TP_methylase"/>
    <property type="match status" value="1"/>
</dbReference>
<dbReference type="EC" id="2.1.1.198" evidence="6"/>
<evidence type="ECO:0000313" key="9">
    <source>
        <dbReference type="Proteomes" id="UP000746471"/>
    </source>
</evidence>
<evidence type="ECO:0000256" key="2">
    <source>
        <dbReference type="ARBA" id="ARBA00022552"/>
    </source>
</evidence>
<evidence type="ECO:0000313" key="8">
    <source>
        <dbReference type="EMBL" id="MBS7527147.1"/>
    </source>
</evidence>
<comment type="caution">
    <text evidence="8">The sequence shown here is derived from an EMBL/GenBank/DDBJ whole genome shotgun (WGS) entry which is preliminary data.</text>
</comment>
<keyword evidence="1 6" id="KW-0963">Cytoplasm</keyword>
<organism evidence="8 9">
    <name type="scientific">Fusibacter paucivorans</name>
    <dbReference type="NCBI Taxonomy" id="76009"/>
    <lineage>
        <taxon>Bacteria</taxon>
        <taxon>Bacillati</taxon>
        <taxon>Bacillota</taxon>
        <taxon>Clostridia</taxon>
        <taxon>Eubacteriales</taxon>
        <taxon>Eubacteriales Family XII. Incertae Sedis</taxon>
        <taxon>Fusibacter</taxon>
    </lineage>
</organism>
<dbReference type="GO" id="GO:0032259">
    <property type="term" value="P:methylation"/>
    <property type="evidence" value="ECO:0007669"/>
    <property type="project" value="UniProtKB-KW"/>
</dbReference>
<comment type="subcellular location">
    <subcellularLocation>
        <location evidence="6">Cytoplasm</location>
    </subcellularLocation>
</comment>
<protein>
    <recommendedName>
        <fullName evidence="6">Ribosomal RNA small subunit methyltransferase I</fullName>
        <ecNumber evidence="6">2.1.1.198</ecNumber>
    </recommendedName>
    <alternativeName>
        <fullName evidence="6">16S rRNA 2'-O-ribose C1402 methyltransferase</fullName>
    </alternativeName>
    <alternativeName>
        <fullName evidence="6">rRNA (cytidine-2'-O-)-methyltransferase RsmI</fullName>
    </alternativeName>
</protein>
<dbReference type="NCBIfam" id="TIGR00096">
    <property type="entry name" value="16S rRNA (cytidine(1402)-2'-O)-methyltransferase"/>
    <property type="match status" value="1"/>
</dbReference>
<dbReference type="EMBL" id="JAHBCL010000017">
    <property type="protein sequence ID" value="MBS7527147.1"/>
    <property type="molecule type" value="Genomic_DNA"/>
</dbReference>
<evidence type="ECO:0000256" key="5">
    <source>
        <dbReference type="ARBA" id="ARBA00022691"/>
    </source>
</evidence>
<comment type="function">
    <text evidence="6">Catalyzes the 2'-O-methylation of the ribose of cytidine 1402 (C1402) in 16S rRNA.</text>
</comment>
<name>A0ABS5PSW2_9FIRM</name>
<comment type="catalytic activity">
    <reaction evidence="6">
        <text>cytidine(1402) in 16S rRNA + S-adenosyl-L-methionine = 2'-O-methylcytidine(1402) in 16S rRNA + S-adenosyl-L-homocysteine + H(+)</text>
        <dbReference type="Rhea" id="RHEA:42924"/>
        <dbReference type="Rhea" id="RHEA-COMP:10285"/>
        <dbReference type="Rhea" id="RHEA-COMP:10286"/>
        <dbReference type="ChEBI" id="CHEBI:15378"/>
        <dbReference type="ChEBI" id="CHEBI:57856"/>
        <dbReference type="ChEBI" id="CHEBI:59789"/>
        <dbReference type="ChEBI" id="CHEBI:74495"/>
        <dbReference type="ChEBI" id="CHEBI:82748"/>
        <dbReference type="EC" id="2.1.1.198"/>
    </reaction>
</comment>
<evidence type="ECO:0000256" key="6">
    <source>
        <dbReference type="HAMAP-Rule" id="MF_01877"/>
    </source>
</evidence>
<dbReference type="SUPFAM" id="SSF53790">
    <property type="entry name" value="Tetrapyrrole methylase"/>
    <property type="match status" value="1"/>
</dbReference>
<keyword evidence="4 6" id="KW-0808">Transferase</keyword>
<accession>A0ABS5PSW2</accession>
<keyword evidence="9" id="KW-1185">Reference proteome</keyword>
<dbReference type="InterPro" id="IPR014777">
    <property type="entry name" value="4pyrrole_Mease_sub1"/>
</dbReference>
<dbReference type="PANTHER" id="PTHR46111">
    <property type="entry name" value="RIBOSOMAL RNA SMALL SUBUNIT METHYLTRANSFERASE I"/>
    <property type="match status" value="1"/>
</dbReference>
<sequence length="284" mass="31929">MTAGKLFLCGTPIGNLEDITYRALETLKNVDVIYAEDTRHSIRLLTHFGISKPLYSYHEHNKRQAAGEILSKLRNGERVALVTDAGMPGISDPGADIVAACIDAEMAFEIIPGVTAFTTALVGSGLDTTHFAFEGFLERDKKVRIERLEALKYQQHTLIFYESPHRIKETLKAMAAVFGTNRRAVLAKELTKRYENYYRGTLEALIGQLNEETVRGEWVIVIAGSEEAPPVNAFYDHLSLEEHLRHYLMTGMTKKDAMKQMAIDLKMKKSEIYNALIDFDIDGN</sequence>
<dbReference type="Proteomes" id="UP000746471">
    <property type="component" value="Unassembled WGS sequence"/>
</dbReference>
<dbReference type="PANTHER" id="PTHR46111:SF1">
    <property type="entry name" value="RIBOSOMAL RNA SMALL SUBUNIT METHYLTRANSFERASE I"/>
    <property type="match status" value="1"/>
</dbReference>
<dbReference type="GO" id="GO:0008168">
    <property type="term" value="F:methyltransferase activity"/>
    <property type="evidence" value="ECO:0007669"/>
    <property type="project" value="UniProtKB-KW"/>
</dbReference>
<proteinExistence type="inferred from homology"/>
<dbReference type="HAMAP" id="MF_01877">
    <property type="entry name" value="16SrRNA_methyltr_I"/>
    <property type="match status" value="1"/>
</dbReference>
<gene>
    <name evidence="6 8" type="primary">rsmI</name>
    <name evidence="8" type="ORF">KHM83_10695</name>
</gene>
<dbReference type="PIRSF" id="PIRSF005917">
    <property type="entry name" value="MTase_YraL"/>
    <property type="match status" value="1"/>
</dbReference>
<keyword evidence="5 6" id="KW-0949">S-adenosyl-L-methionine</keyword>
<comment type="similarity">
    <text evidence="6">Belongs to the methyltransferase superfamily. RsmI family.</text>
</comment>
<evidence type="ECO:0000256" key="1">
    <source>
        <dbReference type="ARBA" id="ARBA00022490"/>
    </source>
</evidence>
<dbReference type="InterPro" id="IPR014776">
    <property type="entry name" value="4pyrrole_Mease_sub2"/>
</dbReference>
<dbReference type="InterPro" id="IPR000878">
    <property type="entry name" value="4pyrrol_Mease"/>
</dbReference>
<feature type="domain" description="Tetrapyrrole methylase" evidence="7">
    <location>
        <begin position="5"/>
        <end position="205"/>
    </location>
</feature>
<dbReference type="InterPro" id="IPR008189">
    <property type="entry name" value="rRNA_ssu_MeTfrase_I"/>
</dbReference>
<dbReference type="CDD" id="cd11648">
    <property type="entry name" value="RsmI"/>
    <property type="match status" value="1"/>
</dbReference>